<gene>
    <name evidence="1" type="ORF">BDV23DRAFT_141529</name>
</gene>
<dbReference type="AlphaFoldDB" id="A0A5N7BXX8"/>
<reference evidence="1" key="1">
    <citation type="submission" date="2019-04" db="EMBL/GenBank/DDBJ databases">
        <title>Friends and foes A comparative genomics studyof 23 Aspergillus species from section Flavi.</title>
        <authorList>
            <consortium name="DOE Joint Genome Institute"/>
            <person name="Kjaerbolling I."/>
            <person name="Vesth T."/>
            <person name="Frisvad J.C."/>
            <person name="Nybo J.L."/>
            <person name="Theobald S."/>
            <person name="Kildgaard S."/>
            <person name="Isbrandt T."/>
            <person name="Kuo A."/>
            <person name="Sato A."/>
            <person name="Lyhne E.K."/>
            <person name="Kogle M.E."/>
            <person name="Wiebenga A."/>
            <person name="Kun R.S."/>
            <person name="Lubbers R.J."/>
            <person name="Makela M.R."/>
            <person name="Barry K."/>
            <person name="Chovatia M."/>
            <person name="Clum A."/>
            <person name="Daum C."/>
            <person name="Haridas S."/>
            <person name="He G."/>
            <person name="LaButti K."/>
            <person name="Lipzen A."/>
            <person name="Mondo S."/>
            <person name="Riley R."/>
            <person name="Salamov A."/>
            <person name="Simmons B.A."/>
            <person name="Magnuson J.K."/>
            <person name="Henrissat B."/>
            <person name="Mortensen U.H."/>
            <person name="Larsen T.O."/>
            <person name="Devries R.P."/>
            <person name="Grigoriev I.V."/>
            <person name="Machida M."/>
            <person name="Baker S.E."/>
            <person name="Andersen M.R."/>
        </authorList>
    </citation>
    <scope>NUCLEOTIDE SEQUENCE [LARGE SCALE GENOMIC DNA]</scope>
    <source>
        <strain evidence="1">IBT 14317</strain>
    </source>
</reference>
<organism evidence="1">
    <name type="scientific">Petromyces alliaceus</name>
    <name type="common">Aspergillus alliaceus</name>
    <dbReference type="NCBI Taxonomy" id="209559"/>
    <lineage>
        <taxon>Eukaryota</taxon>
        <taxon>Fungi</taxon>
        <taxon>Dikarya</taxon>
        <taxon>Ascomycota</taxon>
        <taxon>Pezizomycotina</taxon>
        <taxon>Eurotiomycetes</taxon>
        <taxon>Eurotiomycetidae</taxon>
        <taxon>Eurotiales</taxon>
        <taxon>Aspergillaceae</taxon>
        <taxon>Aspergillus</taxon>
        <taxon>Aspergillus subgen. Circumdati</taxon>
    </lineage>
</organism>
<accession>A0A5N7BXX8</accession>
<dbReference type="Proteomes" id="UP000326877">
    <property type="component" value="Unassembled WGS sequence"/>
</dbReference>
<sequence>MTMRSTIWMGSPACVSGTYSFPKPNLSTGRGQSNTVGTEYKIPRGTSKAYEFATLFPPLLHDPQSMECQKSDRVHIHQVI</sequence>
<proteinExistence type="predicted"/>
<protein>
    <submittedName>
        <fullName evidence="1">Uncharacterized protein</fullName>
    </submittedName>
</protein>
<dbReference type="EMBL" id="ML735310">
    <property type="protein sequence ID" value="KAE8386513.1"/>
    <property type="molecule type" value="Genomic_DNA"/>
</dbReference>
<evidence type="ECO:0000313" key="1">
    <source>
        <dbReference type="EMBL" id="KAE8386513.1"/>
    </source>
</evidence>
<name>A0A5N7BXX8_PETAA</name>